<dbReference type="EMBL" id="JBELOE010000236">
    <property type="protein sequence ID" value="MER2492899.1"/>
    <property type="molecule type" value="Genomic_DNA"/>
</dbReference>
<keyword evidence="4 7" id="KW-0238">DNA-binding</keyword>
<dbReference type="InterPro" id="IPR016032">
    <property type="entry name" value="Sig_transdc_resp-reg_C-effctor"/>
</dbReference>
<evidence type="ECO:0000313" key="11">
    <source>
        <dbReference type="Proteomes" id="UP001467690"/>
    </source>
</evidence>
<accession>A0ABV1RJ43</accession>
<evidence type="ECO:0000256" key="2">
    <source>
        <dbReference type="ARBA" id="ARBA00023012"/>
    </source>
</evidence>
<dbReference type="SUPFAM" id="SSF52172">
    <property type="entry name" value="CheY-like"/>
    <property type="match status" value="1"/>
</dbReference>
<dbReference type="Pfam" id="PF00486">
    <property type="entry name" value="Trans_reg_C"/>
    <property type="match status" value="1"/>
</dbReference>
<dbReference type="CDD" id="cd17574">
    <property type="entry name" value="REC_OmpR"/>
    <property type="match status" value="1"/>
</dbReference>
<organism evidence="10 11">
    <name type="scientific">Catenovulum sediminis</name>
    <dbReference type="NCBI Taxonomy" id="1740262"/>
    <lineage>
        <taxon>Bacteria</taxon>
        <taxon>Pseudomonadati</taxon>
        <taxon>Pseudomonadota</taxon>
        <taxon>Gammaproteobacteria</taxon>
        <taxon>Alteromonadales</taxon>
        <taxon>Alteromonadaceae</taxon>
        <taxon>Catenovulum</taxon>
    </lineage>
</organism>
<dbReference type="InterPro" id="IPR036388">
    <property type="entry name" value="WH-like_DNA-bd_sf"/>
</dbReference>
<evidence type="ECO:0000259" key="9">
    <source>
        <dbReference type="PROSITE" id="PS51755"/>
    </source>
</evidence>
<evidence type="ECO:0000256" key="1">
    <source>
        <dbReference type="ARBA" id="ARBA00022553"/>
    </source>
</evidence>
<evidence type="ECO:0000256" key="5">
    <source>
        <dbReference type="ARBA" id="ARBA00023163"/>
    </source>
</evidence>
<dbReference type="SMART" id="SM00862">
    <property type="entry name" value="Trans_reg_C"/>
    <property type="match status" value="1"/>
</dbReference>
<dbReference type="PANTHER" id="PTHR48111">
    <property type="entry name" value="REGULATOR OF RPOS"/>
    <property type="match status" value="1"/>
</dbReference>
<evidence type="ECO:0000313" key="10">
    <source>
        <dbReference type="EMBL" id="MER2492899.1"/>
    </source>
</evidence>
<comment type="caution">
    <text evidence="10">The sequence shown here is derived from an EMBL/GenBank/DDBJ whole genome shotgun (WGS) entry which is preliminary data.</text>
</comment>
<name>A0ABV1RJ43_9ALTE</name>
<sequence length="228" mass="25430">MSNRVLLIEDDQNLAATVMHFLELNQIDCDHCGNGVQGVNLVNQNSYDVVVTDVNMPLMSGTQMCSTLRSEGKEIPILMVSALSDIDDKLTGFDSGADDYLVKPFELRELLARIKVLSHRRSGQVKALKIAELGLELDLSSKTARRDGHILRLTPSGWSILESLARAYPKAVSKQDLEYAIWGDDLPDSSVLKVHIHRLRQSLDKDFGKPLLHIVHGFGFELRNPLND</sequence>
<dbReference type="PANTHER" id="PTHR48111:SF22">
    <property type="entry name" value="REGULATOR OF RPOS"/>
    <property type="match status" value="1"/>
</dbReference>
<dbReference type="InterPro" id="IPR039420">
    <property type="entry name" value="WalR-like"/>
</dbReference>
<keyword evidence="3" id="KW-0805">Transcription regulation</keyword>
<proteinExistence type="predicted"/>
<evidence type="ECO:0000256" key="4">
    <source>
        <dbReference type="ARBA" id="ARBA00023125"/>
    </source>
</evidence>
<feature type="DNA-binding region" description="OmpR/PhoB-type" evidence="7">
    <location>
        <begin position="125"/>
        <end position="224"/>
    </location>
</feature>
<feature type="modified residue" description="4-aspartylphosphate" evidence="6">
    <location>
        <position position="53"/>
    </location>
</feature>
<dbReference type="CDD" id="cd00383">
    <property type="entry name" value="trans_reg_C"/>
    <property type="match status" value="1"/>
</dbReference>
<dbReference type="SMART" id="SM00448">
    <property type="entry name" value="REC"/>
    <property type="match status" value="1"/>
</dbReference>
<feature type="domain" description="OmpR/PhoB-type" evidence="9">
    <location>
        <begin position="125"/>
        <end position="224"/>
    </location>
</feature>
<dbReference type="Gene3D" id="3.40.50.2300">
    <property type="match status" value="1"/>
</dbReference>
<reference evidence="10 11" key="1">
    <citation type="submission" date="2024-06" db="EMBL/GenBank/DDBJ databases">
        <authorList>
            <person name="Chen R.Y."/>
        </authorList>
    </citation>
    <scope>NUCLEOTIDE SEQUENCE [LARGE SCALE GENOMIC DNA]</scope>
    <source>
        <strain evidence="10 11">D2</strain>
    </source>
</reference>
<protein>
    <submittedName>
        <fullName evidence="10">Response regulator transcription factor</fullName>
    </submittedName>
</protein>
<evidence type="ECO:0000256" key="6">
    <source>
        <dbReference type="PROSITE-ProRule" id="PRU00169"/>
    </source>
</evidence>
<dbReference type="RefSeq" id="WP_143872192.1">
    <property type="nucleotide sequence ID" value="NZ_CP041660.1"/>
</dbReference>
<dbReference type="Proteomes" id="UP001467690">
    <property type="component" value="Unassembled WGS sequence"/>
</dbReference>
<evidence type="ECO:0000256" key="7">
    <source>
        <dbReference type="PROSITE-ProRule" id="PRU01091"/>
    </source>
</evidence>
<keyword evidence="2" id="KW-0902">Two-component regulatory system</keyword>
<keyword evidence="5" id="KW-0804">Transcription</keyword>
<dbReference type="InterPro" id="IPR011006">
    <property type="entry name" value="CheY-like_superfamily"/>
</dbReference>
<dbReference type="InterPro" id="IPR001789">
    <property type="entry name" value="Sig_transdc_resp-reg_receiver"/>
</dbReference>
<dbReference type="InterPro" id="IPR001867">
    <property type="entry name" value="OmpR/PhoB-type_DNA-bd"/>
</dbReference>
<feature type="domain" description="Response regulatory" evidence="8">
    <location>
        <begin position="4"/>
        <end position="118"/>
    </location>
</feature>
<gene>
    <name evidence="10" type="ORF">ABS311_13520</name>
</gene>
<evidence type="ECO:0000256" key="3">
    <source>
        <dbReference type="ARBA" id="ARBA00023015"/>
    </source>
</evidence>
<dbReference type="Gene3D" id="1.10.10.10">
    <property type="entry name" value="Winged helix-like DNA-binding domain superfamily/Winged helix DNA-binding domain"/>
    <property type="match status" value="1"/>
</dbReference>
<dbReference type="Pfam" id="PF00072">
    <property type="entry name" value="Response_reg"/>
    <property type="match status" value="1"/>
</dbReference>
<keyword evidence="1 6" id="KW-0597">Phosphoprotein</keyword>
<dbReference type="Gene3D" id="6.10.250.690">
    <property type="match status" value="1"/>
</dbReference>
<dbReference type="PROSITE" id="PS50110">
    <property type="entry name" value="RESPONSE_REGULATORY"/>
    <property type="match status" value="1"/>
</dbReference>
<keyword evidence="11" id="KW-1185">Reference proteome</keyword>
<evidence type="ECO:0000259" key="8">
    <source>
        <dbReference type="PROSITE" id="PS50110"/>
    </source>
</evidence>
<dbReference type="PROSITE" id="PS51755">
    <property type="entry name" value="OMPR_PHOB"/>
    <property type="match status" value="1"/>
</dbReference>
<dbReference type="SUPFAM" id="SSF46894">
    <property type="entry name" value="C-terminal effector domain of the bipartite response regulators"/>
    <property type="match status" value="1"/>
</dbReference>